<evidence type="ECO:0000313" key="1">
    <source>
        <dbReference type="EMBL" id="BBC34112.1"/>
    </source>
</evidence>
<name>A0ABN5VPJ5_9ACTN</name>
<reference evidence="1 2" key="2">
    <citation type="journal article" date="2023" name="ChemBioChem">
        <title>Acyltransferase Domain Exchange between Two Independent Type I Polyketide Synthases in the Same Producer Strain of Macrolide Antibiotics.</title>
        <authorList>
            <person name="Kudo F."/>
            <person name="Kishikawa K."/>
            <person name="Tsuboi K."/>
            <person name="Kido T."/>
            <person name="Usui T."/>
            <person name="Hashimoto J."/>
            <person name="Shin-Ya K."/>
            <person name="Miyanaga A."/>
            <person name="Eguchi T."/>
        </authorList>
    </citation>
    <scope>NUCLEOTIDE SEQUENCE [LARGE SCALE GENOMIC DNA]</scope>
    <source>
        <strain evidence="1 2">A-8890</strain>
    </source>
</reference>
<gene>
    <name evidence="1" type="ORF">SGFS_054060</name>
</gene>
<organism evidence="1 2">
    <name type="scientific">Streptomyces graminofaciens</name>
    <dbReference type="NCBI Taxonomy" id="68212"/>
    <lineage>
        <taxon>Bacteria</taxon>
        <taxon>Bacillati</taxon>
        <taxon>Actinomycetota</taxon>
        <taxon>Actinomycetes</taxon>
        <taxon>Kitasatosporales</taxon>
        <taxon>Streptomycetaceae</taxon>
        <taxon>Streptomyces</taxon>
    </lineage>
</organism>
<evidence type="ECO:0000313" key="2">
    <source>
        <dbReference type="Proteomes" id="UP001321542"/>
    </source>
</evidence>
<dbReference type="EMBL" id="AP018448">
    <property type="protein sequence ID" value="BBC34112.1"/>
    <property type="molecule type" value="Genomic_DNA"/>
</dbReference>
<accession>A0ABN5VPJ5</accession>
<proteinExistence type="predicted"/>
<keyword evidence="2" id="KW-1185">Reference proteome</keyword>
<sequence length="72" mass="7202">MTGVGFGAPKGGCAGGCVGRVLRGADEIGYRPDNAARLPRSNGSGTTSCSPLPRMPVVAKVWACACKHGGVD</sequence>
<dbReference type="Proteomes" id="UP001321542">
    <property type="component" value="Chromosome"/>
</dbReference>
<reference evidence="1 2" key="1">
    <citation type="journal article" date="2010" name="ChemBioChem">
        <title>Cloning and characterization of the biosynthetic gene cluster of 16-membered macrolide antibiotic FD-891: involvement of a dual functional cytochrome P450 monooxygenase catalyzing epoxidation and hydroxylation.</title>
        <authorList>
            <person name="Kudo F."/>
            <person name="Motegi A."/>
            <person name="Mizoue K."/>
            <person name="Eguchi T."/>
        </authorList>
    </citation>
    <scope>NUCLEOTIDE SEQUENCE [LARGE SCALE GENOMIC DNA]</scope>
    <source>
        <strain evidence="1 2">A-8890</strain>
    </source>
</reference>
<protein>
    <submittedName>
        <fullName evidence="1">Uncharacterized protein</fullName>
    </submittedName>
</protein>